<protein>
    <submittedName>
        <fullName evidence="1">Uncharacterized protein</fullName>
    </submittedName>
</protein>
<gene>
    <name evidence="1" type="ORF">PCO31110_00039</name>
</gene>
<reference evidence="1 2" key="1">
    <citation type="submission" date="2019-08" db="EMBL/GenBank/DDBJ databases">
        <authorList>
            <person name="Peeters C."/>
        </authorList>
    </citation>
    <scope>NUCLEOTIDE SEQUENCE [LARGE SCALE GENOMIC DNA]</scope>
    <source>
        <strain evidence="1 2">LMG 31110</strain>
    </source>
</reference>
<evidence type="ECO:0000313" key="1">
    <source>
        <dbReference type="EMBL" id="VVD59798.1"/>
    </source>
</evidence>
<dbReference type="AlphaFoldDB" id="A0A5E4RCG5"/>
<evidence type="ECO:0000313" key="2">
    <source>
        <dbReference type="Proteomes" id="UP000337189"/>
    </source>
</evidence>
<organism evidence="1 2">
    <name type="scientific">Pandoraea communis</name>
    <dbReference type="NCBI Taxonomy" id="2508297"/>
    <lineage>
        <taxon>Bacteria</taxon>
        <taxon>Pseudomonadati</taxon>
        <taxon>Pseudomonadota</taxon>
        <taxon>Betaproteobacteria</taxon>
        <taxon>Burkholderiales</taxon>
        <taxon>Burkholderiaceae</taxon>
        <taxon>Pandoraea</taxon>
    </lineage>
</organism>
<name>A0A5E4RCG5_9BURK</name>
<proteinExistence type="predicted"/>
<dbReference type="EMBL" id="CABPSJ010000001">
    <property type="protein sequence ID" value="VVD59798.1"/>
    <property type="molecule type" value="Genomic_DNA"/>
</dbReference>
<accession>A0A5E4RCG5</accession>
<dbReference type="Proteomes" id="UP000337189">
    <property type="component" value="Unassembled WGS sequence"/>
</dbReference>
<sequence>MLRFGWGSRRRKGAPRVDPVMTVEWKGAARAGERDLRFGHFFMSVRADEPAIAAFREWIAAERAAVATGQKLRGG</sequence>